<evidence type="ECO:0008006" key="2">
    <source>
        <dbReference type="Google" id="ProtNLM"/>
    </source>
</evidence>
<dbReference type="AlphaFoldDB" id="A0A6C0L023"/>
<organism evidence="1">
    <name type="scientific">viral metagenome</name>
    <dbReference type="NCBI Taxonomy" id="1070528"/>
    <lineage>
        <taxon>unclassified sequences</taxon>
        <taxon>metagenomes</taxon>
        <taxon>organismal metagenomes</taxon>
    </lineage>
</organism>
<protein>
    <recommendedName>
        <fullName evidence="2">Glycosyltransferase family 92 protein</fullName>
    </recommendedName>
</protein>
<evidence type="ECO:0000313" key="1">
    <source>
        <dbReference type="EMBL" id="QHU22766.1"/>
    </source>
</evidence>
<proteinExistence type="predicted"/>
<accession>A0A6C0L023</accession>
<dbReference type="EMBL" id="MN741018">
    <property type="protein sequence ID" value="QHU22766.1"/>
    <property type="molecule type" value="Genomic_DNA"/>
</dbReference>
<reference evidence="1" key="1">
    <citation type="journal article" date="2020" name="Nature">
        <title>Giant virus diversity and host interactions through global metagenomics.</title>
        <authorList>
            <person name="Schulz F."/>
            <person name="Roux S."/>
            <person name="Paez-Espino D."/>
            <person name="Jungbluth S."/>
            <person name="Walsh D.A."/>
            <person name="Denef V.J."/>
            <person name="McMahon K.D."/>
            <person name="Konstantinidis K.T."/>
            <person name="Eloe-Fadrosh E.A."/>
            <person name="Kyrpides N.C."/>
            <person name="Woyke T."/>
        </authorList>
    </citation>
    <scope>NUCLEOTIDE SEQUENCE</scope>
    <source>
        <strain evidence="1">GVMAG-S-ERX555907-63</strain>
    </source>
</reference>
<sequence length="351" mass="41829">MNKIILFNKACIYNKEKNKTIIFGQYNTNFQNIILSQDINYDIIHCIRKGKHFRGKAYNNRKSNNRQDFDFYLELDGRIEFINKIIFEYENKEQENIIFENIDLIFPFDLCSLCLNSDSAIIVTMCKCFNDSYRLYEWIEYNLNLGFSAIIIFNNDNNPDKFDKQSVYNKYNHHKQKIFILDFDYKPIHCIHWNSIQKVAFNIGVNALINKCSKIALIDTDEFIYIPKDPYINIEKFLLQFPKQTIAIRSHLLTNKGVNNKINNNVLDIPLYTDPTKNWTKVIIDNIMLKKQQQQNGLFFTNTSHHQQPNQLILGIDKIFYFHIWLNGRTIHRNHFKESSLLKDVKYNFKS</sequence>
<name>A0A6C0L023_9ZZZZ</name>